<evidence type="ECO:0000256" key="11">
    <source>
        <dbReference type="ARBA" id="ARBA00035100"/>
    </source>
</evidence>
<evidence type="ECO:0000259" key="16">
    <source>
        <dbReference type="PROSITE" id="PS50894"/>
    </source>
</evidence>
<dbReference type="SUPFAM" id="SSF50341">
    <property type="entry name" value="CheW-like"/>
    <property type="match status" value="1"/>
</dbReference>
<dbReference type="GO" id="GO:0000155">
    <property type="term" value="F:phosphorelay sensor kinase activity"/>
    <property type="evidence" value="ECO:0007669"/>
    <property type="project" value="InterPro"/>
</dbReference>
<dbReference type="PROSITE" id="PS50109">
    <property type="entry name" value="HIS_KIN"/>
    <property type="match status" value="1"/>
</dbReference>
<dbReference type="Gene3D" id="1.20.120.160">
    <property type="entry name" value="HPT domain"/>
    <property type="match status" value="2"/>
</dbReference>
<dbReference type="EMBL" id="CP061800">
    <property type="protein sequence ID" value="QTA88066.1"/>
    <property type="molecule type" value="Genomic_DNA"/>
</dbReference>
<dbReference type="SUPFAM" id="SSF47226">
    <property type="entry name" value="Histidine-containing phosphotransfer domain, HPT domain"/>
    <property type="match status" value="2"/>
</dbReference>
<keyword evidence="9" id="KW-0067">ATP-binding</keyword>
<evidence type="ECO:0000256" key="3">
    <source>
        <dbReference type="ARBA" id="ARBA00021495"/>
    </source>
</evidence>
<evidence type="ECO:0000259" key="14">
    <source>
        <dbReference type="PROSITE" id="PS50109"/>
    </source>
</evidence>
<feature type="domain" description="HPt" evidence="16">
    <location>
        <begin position="3"/>
        <end position="107"/>
    </location>
</feature>
<dbReference type="InterPro" id="IPR036641">
    <property type="entry name" value="HPT_dom_sf"/>
</dbReference>
<keyword evidence="8 17" id="KW-0418">Kinase</keyword>
<feature type="region of interest" description="Disordered" evidence="13">
    <location>
        <begin position="490"/>
        <end position="512"/>
    </location>
</feature>
<dbReference type="PANTHER" id="PTHR43395">
    <property type="entry name" value="SENSOR HISTIDINE KINASE CHEA"/>
    <property type="match status" value="1"/>
</dbReference>
<reference evidence="17" key="1">
    <citation type="journal article" date="2021" name="Microb. Physiol.">
        <title>Proteogenomic Insights into the Physiology of Marine, Sulfate-Reducing, Filamentous Desulfonema limicola and Desulfonema magnum.</title>
        <authorList>
            <person name="Schnaars V."/>
            <person name="Wohlbrand L."/>
            <person name="Scheve S."/>
            <person name="Hinrichs C."/>
            <person name="Reinhardt R."/>
            <person name="Rabus R."/>
        </authorList>
    </citation>
    <scope>NUCLEOTIDE SEQUENCE</scope>
    <source>
        <strain evidence="17">4be13</strain>
    </source>
</reference>
<dbReference type="InterPro" id="IPR005467">
    <property type="entry name" value="His_kinase_dom"/>
</dbReference>
<evidence type="ECO:0000256" key="2">
    <source>
        <dbReference type="ARBA" id="ARBA00012438"/>
    </source>
</evidence>
<gene>
    <name evidence="17" type="ORF">dnm_041060</name>
</gene>
<dbReference type="GO" id="GO:0005524">
    <property type="term" value="F:ATP binding"/>
    <property type="evidence" value="ECO:0007669"/>
    <property type="project" value="UniProtKB-KW"/>
</dbReference>
<dbReference type="InterPro" id="IPR004358">
    <property type="entry name" value="Sig_transdc_His_kin-like_C"/>
</dbReference>
<feature type="domain" description="HPt" evidence="16">
    <location>
        <begin position="258"/>
        <end position="361"/>
    </location>
</feature>
<dbReference type="SMART" id="SM01231">
    <property type="entry name" value="H-kinase_dim"/>
    <property type="match status" value="1"/>
</dbReference>
<sequence>MTTENYTEYYRKQFYQEAREIIEKVNDDILQAEAAPDNQELLHAIFRGIHTIKGSAGSFDLEDISEFTHHLEGLLSLLRDGKISLTPELADVILAGTDHIFKMIEDHAAGREATIDQNLTKRFQSFLTASQQTELSGETPYEISSPKKIDIPLPSEVQDAFQEAAAIGLYVFRVRLKYSSELLENGYDPLVFLQNLRQSCTFYHAVINASVPLIEEFSPLTLYLYPTVYVATALSAEDIKELTFDPDLILVEAVHVRLDEVHAEPLHEFVDSAVEILESLEKAVIDYETSGSRESLNEIFRMVHNLKGDAGLIGLEEINVFAHALESLLERLRSGTIHRTFALVDVILQSVDFLRQSVLKLEQGIKIPDFPPVFETLKYYASMKDDLERKQSLLKDVSPELRDVFTEQARQYKDILLGHTIRPDIGDAEKTETVKIVTRALRGLAKASEFVGLKTLQVQAQKALSASDREDDQMLAEAVEKITAFIDGLEGEPEDQTAPRVSREEESLSKKEPGMEIRSLRIDERKVDHFTNMVGELLIARNTYDHLVGQLEDAEKTGSRGADPAVRKTVKALKENLHLFSRLTNDIHHGVMSLRMIPVKKIFQKFNRIIRDISRRQKKSVQLLTGGEDIEIDKKVADMLSDPLIHLVRNACDHGIEMPEIRKAAGKPERGTVIISASQEGSSIYIRIIDDGQGIDRQKLYEKAKEAGVATDLPDDPSLLDLVFIPGLSTSTQVSDISGRGVGMDVVRTTVNYLGGTVGLISNEGKGTEVVLSIPTSLGIDTVLFVEAGGISYAIPLEYIVETLKIPFEKIKSAGRHMVFHHRGEVLSVERLEKILYSNHLSSDTYQRSETTDRSSPETDDCSVVLVKTRRGKCGLIVDRLNKNTEVAIKPPPGILASIDIISGVSIMGDGKVFLVLNPENFFK</sequence>
<evidence type="ECO:0000313" key="18">
    <source>
        <dbReference type="Proteomes" id="UP000663722"/>
    </source>
</evidence>
<dbReference type="Pfam" id="PF02895">
    <property type="entry name" value="H-kinase_dim"/>
    <property type="match status" value="1"/>
</dbReference>
<dbReference type="Gene3D" id="1.10.287.560">
    <property type="entry name" value="Histidine kinase CheA-like, homodimeric domain"/>
    <property type="match status" value="1"/>
</dbReference>
<dbReference type="EC" id="2.7.13.3" evidence="2"/>
<dbReference type="PROSITE" id="PS50851">
    <property type="entry name" value="CHEW"/>
    <property type="match status" value="1"/>
</dbReference>
<dbReference type="SUPFAM" id="SSF55874">
    <property type="entry name" value="ATPase domain of HSP90 chaperone/DNA topoisomerase II/histidine kinase"/>
    <property type="match status" value="1"/>
</dbReference>
<evidence type="ECO:0000256" key="10">
    <source>
        <dbReference type="ARBA" id="ARBA00023012"/>
    </source>
</evidence>
<keyword evidence="5 12" id="KW-0597">Phosphoprotein</keyword>
<dbReference type="InterPro" id="IPR008207">
    <property type="entry name" value="Sig_transdc_His_kin_Hpt_dom"/>
</dbReference>
<dbReference type="FunFam" id="3.30.565.10:FF:000016">
    <property type="entry name" value="Chemotaxis protein CheA, putative"/>
    <property type="match status" value="1"/>
</dbReference>
<keyword evidence="18" id="KW-1185">Reference proteome</keyword>
<dbReference type="InterPro" id="IPR003594">
    <property type="entry name" value="HATPase_dom"/>
</dbReference>
<evidence type="ECO:0000256" key="8">
    <source>
        <dbReference type="ARBA" id="ARBA00022777"/>
    </source>
</evidence>
<feature type="modified residue" description="Phosphohistidine" evidence="12">
    <location>
        <position position="304"/>
    </location>
</feature>
<feature type="modified residue" description="Phosphohistidine" evidence="12">
    <location>
        <position position="50"/>
    </location>
</feature>
<dbReference type="Gene3D" id="2.30.30.40">
    <property type="entry name" value="SH3 Domains"/>
    <property type="match status" value="1"/>
</dbReference>
<dbReference type="Proteomes" id="UP000663722">
    <property type="component" value="Chromosome"/>
</dbReference>
<keyword evidence="6" id="KW-0808">Transferase</keyword>
<keyword evidence="10" id="KW-0902">Two-component regulatory system</keyword>
<evidence type="ECO:0000256" key="5">
    <source>
        <dbReference type="ARBA" id="ARBA00022553"/>
    </source>
</evidence>
<evidence type="ECO:0000256" key="1">
    <source>
        <dbReference type="ARBA" id="ARBA00000085"/>
    </source>
</evidence>
<keyword evidence="4" id="KW-0145">Chemotaxis</keyword>
<dbReference type="CDD" id="cd00088">
    <property type="entry name" value="HPT"/>
    <property type="match status" value="2"/>
</dbReference>
<feature type="domain" description="Histidine kinase" evidence="14">
    <location>
        <begin position="568"/>
        <end position="778"/>
    </location>
</feature>
<proteinExistence type="predicted"/>
<dbReference type="Pfam" id="PF02518">
    <property type="entry name" value="HATPase_c"/>
    <property type="match status" value="1"/>
</dbReference>
<dbReference type="InterPro" id="IPR037006">
    <property type="entry name" value="CheA-like_homodim_sf"/>
</dbReference>
<dbReference type="RefSeq" id="WP_207683002.1">
    <property type="nucleotide sequence ID" value="NZ_CP061800.1"/>
</dbReference>
<dbReference type="InterPro" id="IPR036890">
    <property type="entry name" value="HATPase_C_sf"/>
</dbReference>
<dbReference type="PRINTS" id="PR00344">
    <property type="entry name" value="BCTRLSENSOR"/>
</dbReference>
<evidence type="ECO:0000256" key="7">
    <source>
        <dbReference type="ARBA" id="ARBA00022741"/>
    </source>
</evidence>
<dbReference type="KEGG" id="dmm:dnm_041060"/>
<feature type="compositionally biased region" description="Basic and acidic residues" evidence="13">
    <location>
        <begin position="501"/>
        <end position="512"/>
    </location>
</feature>
<comment type="function">
    <text evidence="11">Involved in the transmission of sensory signals from the chemoreceptors to the flagellar motors. CheA is autophosphorylated; it can transfer its phosphate group to either CheB or CheY.</text>
</comment>
<evidence type="ECO:0000256" key="13">
    <source>
        <dbReference type="SAM" id="MobiDB-lite"/>
    </source>
</evidence>
<dbReference type="PROSITE" id="PS50894">
    <property type="entry name" value="HPT"/>
    <property type="match status" value="2"/>
</dbReference>
<evidence type="ECO:0000313" key="17">
    <source>
        <dbReference type="EMBL" id="QTA88066.1"/>
    </source>
</evidence>
<dbReference type="AlphaFoldDB" id="A0A975BM66"/>
<dbReference type="PANTHER" id="PTHR43395:SF10">
    <property type="entry name" value="CHEMOTAXIS PROTEIN CHEA"/>
    <property type="match status" value="1"/>
</dbReference>
<dbReference type="Pfam" id="PF01627">
    <property type="entry name" value="Hpt"/>
    <property type="match status" value="2"/>
</dbReference>
<evidence type="ECO:0000256" key="4">
    <source>
        <dbReference type="ARBA" id="ARBA00022500"/>
    </source>
</evidence>
<dbReference type="SUPFAM" id="SSF47384">
    <property type="entry name" value="Homodimeric domain of signal transducing histidine kinase"/>
    <property type="match status" value="1"/>
</dbReference>
<organism evidence="17 18">
    <name type="scientific">Desulfonema magnum</name>
    <dbReference type="NCBI Taxonomy" id="45655"/>
    <lineage>
        <taxon>Bacteria</taxon>
        <taxon>Pseudomonadati</taxon>
        <taxon>Thermodesulfobacteriota</taxon>
        <taxon>Desulfobacteria</taxon>
        <taxon>Desulfobacterales</taxon>
        <taxon>Desulfococcaceae</taxon>
        <taxon>Desulfonema</taxon>
    </lineage>
</organism>
<protein>
    <recommendedName>
        <fullName evidence="3">Chemotaxis protein CheA</fullName>
        <ecNumber evidence="2">2.7.13.3</ecNumber>
    </recommendedName>
</protein>
<dbReference type="Pfam" id="PF01584">
    <property type="entry name" value="CheW"/>
    <property type="match status" value="1"/>
</dbReference>
<evidence type="ECO:0000259" key="15">
    <source>
        <dbReference type="PROSITE" id="PS50851"/>
    </source>
</evidence>
<dbReference type="GO" id="GO:0005737">
    <property type="term" value="C:cytoplasm"/>
    <property type="evidence" value="ECO:0007669"/>
    <property type="project" value="InterPro"/>
</dbReference>
<dbReference type="GO" id="GO:0006935">
    <property type="term" value="P:chemotaxis"/>
    <property type="evidence" value="ECO:0007669"/>
    <property type="project" value="UniProtKB-KW"/>
</dbReference>
<comment type="catalytic activity">
    <reaction evidence="1">
        <text>ATP + protein L-histidine = ADP + protein N-phospho-L-histidine.</text>
        <dbReference type="EC" id="2.7.13.3"/>
    </reaction>
</comment>
<dbReference type="SMART" id="SM00260">
    <property type="entry name" value="CheW"/>
    <property type="match status" value="1"/>
</dbReference>
<dbReference type="SMART" id="SM00073">
    <property type="entry name" value="HPT"/>
    <property type="match status" value="2"/>
</dbReference>
<keyword evidence="7" id="KW-0547">Nucleotide-binding</keyword>
<evidence type="ECO:0000256" key="6">
    <source>
        <dbReference type="ARBA" id="ARBA00022679"/>
    </source>
</evidence>
<dbReference type="InterPro" id="IPR002545">
    <property type="entry name" value="CheW-lke_dom"/>
</dbReference>
<dbReference type="Gene3D" id="3.30.565.10">
    <property type="entry name" value="Histidine kinase-like ATPase, C-terminal domain"/>
    <property type="match status" value="1"/>
</dbReference>
<feature type="domain" description="CheW-like" evidence="15">
    <location>
        <begin position="780"/>
        <end position="924"/>
    </location>
</feature>
<dbReference type="InterPro" id="IPR004105">
    <property type="entry name" value="CheA-like_dim"/>
</dbReference>
<dbReference type="InterPro" id="IPR051315">
    <property type="entry name" value="Bact_Chemotaxis_CheA"/>
</dbReference>
<evidence type="ECO:0000256" key="9">
    <source>
        <dbReference type="ARBA" id="ARBA00022840"/>
    </source>
</evidence>
<dbReference type="InterPro" id="IPR036097">
    <property type="entry name" value="HisK_dim/P_sf"/>
</dbReference>
<evidence type="ECO:0000256" key="12">
    <source>
        <dbReference type="PROSITE-ProRule" id="PRU00110"/>
    </source>
</evidence>
<name>A0A975BM66_9BACT</name>
<dbReference type="SMART" id="SM00387">
    <property type="entry name" value="HATPase_c"/>
    <property type="match status" value="1"/>
</dbReference>
<accession>A0A975BM66</accession>
<dbReference type="InterPro" id="IPR036061">
    <property type="entry name" value="CheW-like_dom_sf"/>
</dbReference>